<proteinExistence type="predicted"/>
<dbReference type="EMBL" id="JABMCC010000078">
    <property type="protein sequence ID" value="NUU52682.1"/>
    <property type="molecule type" value="Genomic_DNA"/>
</dbReference>
<feature type="chain" id="PRO_5045697073" evidence="1">
    <location>
        <begin position="24"/>
        <end position="138"/>
    </location>
</feature>
<comment type="caution">
    <text evidence="2">The sequence shown here is derived from an EMBL/GenBank/DDBJ whole genome shotgun (WGS) entry which is preliminary data.</text>
</comment>
<gene>
    <name evidence="2" type="ORF">HP548_01020</name>
</gene>
<evidence type="ECO:0000313" key="2">
    <source>
        <dbReference type="EMBL" id="NUU52682.1"/>
    </source>
</evidence>
<dbReference type="RefSeq" id="WP_175380642.1">
    <property type="nucleotide sequence ID" value="NZ_CBCRYD010000020.1"/>
</dbReference>
<dbReference type="PROSITE" id="PS51257">
    <property type="entry name" value="PROKAR_LIPOPROTEIN"/>
    <property type="match status" value="1"/>
</dbReference>
<feature type="signal peptide" evidence="1">
    <location>
        <begin position="1"/>
        <end position="23"/>
    </location>
</feature>
<accession>A0ABX2MI42</accession>
<evidence type="ECO:0000313" key="3">
    <source>
        <dbReference type="Proteomes" id="UP000577724"/>
    </source>
</evidence>
<evidence type="ECO:0000256" key="1">
    <source>
        <dbReference type="SAM" id="SignalP"/>
    </source>
</evidence>
<organism evidence="2 3">
    <name type="scientific">Paenibacillus taichungensis</name>
    <dbReference type="NCBI Taxonomy" id="484184"/>
    <lineage>
        <taxon>Bacteria</taxon>
        <taxon>Bacillati</taxon>
        <taxon>Bacillota</taxon>
        <taxon>Bacilli</taxon>
        <taxon>Bacillales</taxon>
        <taxon>Paenibacillaceae</taxon>
        <taxon>Paenibacillus</taxon>
    </lineage>
</organism>
<dbReference type="GeneID" id="97129265"/>
<sequence>MKKKMSYLVLLLMIILMVGCTNAENLTITNTEDAQQEVTTVDKEPEETITEVINETEGEETTQTIVDEPVAEETLAQSNNELFSGSKVCCSSNDINVEGQEHIPIEVAILADLLFYRYKFLSRAKDKNLYRLPEWTRT</sequence>
<protein>
    <submittedName>
        <fullName evidence="2">Uncharacterized protein</fullName>
    </submittedName>
</protein>
<dbReference type="Proteomes" id="UP000577724">
    <property type="component" value="Unassembled WGS sequence"/>
</dbReference>
<keyword evidence="3" id="KW-1185">Reference proteome</keyword>
<name>A0ABX2MI42_9BACL</name>
<keyword evidence="1" id="KW-0732">Signal</keyword>
<reference evidence="2 3" key="1">
    <citation type="submission" date="2020-05" db="EMBL/GenBank/DDBJ databases">
        <title>Genome Sequencing of Type Strains.</title>
        <authorList>
            <person name="Lemaire J.F."/>
            <person name="Inderbitzin P."/>
            <person name="Gregorio O.A."/>
            <person name="Collins S.B."/>
            <person name="Wespe N."/>
            <person name="Knight-Connoni V."/>
        </authorList>
    </citation>
    <scope>NUCLEOTIDE SEQUENCE [LARGE SCALE GENOMIC DNA]</scope>
    <source>
        <strain evidence="2 3">DSM 19942</strain>
    </source>
</reference>